<reference evidence="9 10" key="1">
    <citation type="submission" date="2023-09" db="EMBL/GenBank/DDBJ databases">
        <title>Nesidiocoris tenuis whole genome shotgun sequence.</title>
        <authorList>
            <person name="Shibata T."/>
            <person name="Shimoda M."/>
            <person name="Kobayashi T."/>
            <person name="Uehara T."/>
        </authorList>
    </citation>
    <scope>NUCLEOTIDE SEQUENCE [LARGE SCALE GENOMIC DNA]</scope>
    <source>
        <strain evidence="9 10">Japan</strain>
    </source>
</reference>
<dbReference type="InterPro" id="IPR001584">
    <property type="entry name" value="Integrase_cat-core"/>
</dbReference>
<accession>A0ABN7AU17</accession>
<dbReference type="Gene3D" id="3.30.70.270">
    <property type="match status" value="1"/>
</dbReference>
<dbReference type="Gene3D" id="3.10.10.10">
    <property type="entry name" value="HIV Type 1 Reverse Transcriptase, subunit A, domain 1"/>
    <property type="match status" value="1"/>
</dbReference>
<dbReference type="PROSITE" id="PS00141">
    <property type="entry name" value="ASP_PROTEASE"/>
    <property type="match status" value="1"/>
</dbReference>
<evidence type="ECO:0000256" key="3">
    <source>
        <dbReference type="ARBA" id="ARBA00022722"/>
    </source>
</evidence>
<keyword evidence="5" id="KW-0378">Hydrolase</keyword>
<evidence type="ECO:0000256" key="6">
    <source>
        <dbReference type="ARBA" id="ARBA00022918"/>
    </source>
</evidence>
<dbReference type="InterPro" id="IPR043128">
    <property type="entry name" value="Rev_trsase/Diguanyl_cyclase"/>
</dbReference>
<dbReference type="PROSITE" id="PS50994">
    <property type="entry name" value="INTEGRASE"/>
    <property type="match status" value="1"/>
</dbReference>
<keyword evidence="6" id="KW-0695">RNA-directed DNA polymerase</keyword>
<proteinExistence type="predicted"/>
<organism evidence="9 10">
    <name type="scientific">Nesidiocoris tenuis</name>
    <dbReference type="NCBI Taxonomy" id="355587"/>
    <lineage>
        <taxon>Eukaryota</taxon>
        <taxon>Metazoa</taxon>
        <taxon>Ecdysozoa</taxon>
        <taxon>Arthropoda</taxon>
        <taxon>Hexapoda</taxon>
        <taxon>Insecta</taxon>
        <taxon>Pterygota</taxon>
        <taxon>Neoptera</taxon>
        <taxon>Paraneoptera</taxon>
        <taxon>Hemiptera</taxon>
        <taxon>Heteroptera</taxon>
        <taxon>Panheteroptera</taxon>
        <taxon>Cimicomorpha</taxon>
        <taxon>Miridae</taxon>
        <taxon>Dicyphina</taxon>
        <taxon>Nesidiocoris</taxon>
    </lineage>
</organism>
<dbReference type="Pfam" id="PF03564">
    <property type="entry name" value="DUF1759"/>
    <property type="match status" value="1"/>
</dbReference>
<dbReference type="PANTHER" id="PTHR47331:SF1">
    <property type="entry name" value="GAG-LIKE PROTEIN"/>
    <property type="match status" value="1"/>
</dbReference>
<gene>
    <name evidence="9" type="ORF">NTJ_08491</name>
</gene>
<dbReference type="EMBL" id="AP028914">
    <property type="protein sequence ID" value="BES95691.1"/>
    <property type="molecule type" value="Genomic_DNA"/>
</dbReference>
<dbReference type="InterPro" id="IPR043502">
    <property type="entry name" value="DNA/RNA_pol_sf"/>
</dbReference>
<name>A0ABN7AU17_9HEMI</name>
<evidence type="ECO:0000313" key="10">
    <source>
        <dbReference type="Proteomes" id="UP001307889"/>
    </source>
</evidence>
<keyword evidence="1" id="KW-0808">Transferase</keyword>
<evidence type="ECO:0000256" key="1">
    <source>
        <dbReference type="ARBA" id="ARBA00022679"/>
    </source>
</evidence>
<dbReference type="InterPro" id="IPR036397">
    <property type="entry name" value="RNaseH_sf"/>
</dbReference>
<keyword evidence="3" id="KW-0540">Nuclease</keyword>
<feature type="compositionally biased region" description="Acidic residues" evidence="7">
    <location>
        <begin position="1754"/>
        <end position="1776"/>
    </location>
</feature>
<evidence type="ECO:0000313" key="9">
    <source>
        <dbReference type="EMBL" id="BES95691.1"/>
    </source>
</evidence>
<evidence type="ECO:0000256" key="4">
    <source>
        <dbReference type="ARBA" id="ARBA00022759"/>
    </source>
</evidence>
<dbReference type="InterPro" id="IPR012337">
    <property type="entry name" value="RNaseH-like_sf"/>
</dbReference>
<dbReference type="PANTHER" id="PTHR47331">
    <property type="entry name" value="PHD-TYPE DOMAIN-CONTAINING PROTEIN"/>
    <property type="match status" value="1"/>
</dbReference>
<dbReference type="InterPro" id="IPR005312">
    <property type="entry name" value="DUF1759"/>
</dbReference>
<keyword evidence="10" id="KW-1185">Reference proteome</keyword>
<dbReference type="InterPro" id="IPR041588">
    <property type="entry name" value="Integrase_H2C2"/>
</dbReference>
<evidence type="ECO:0000256" key="7">
    <source>
        <dbReference type="SAM" id="MobiDB-lite"/>
    </source>
</evidence>
<feature type="domain" description="Integrase catalytic" evidence="8">
    <location>
        <begin position="1421"/>
        <end position="1611"/>
    </location>
</feature>
<dbReference type="InterPro" id="IPR001969">
    <property type="entry name" value="Aspartic_peptidase_AS"/>
</dbReference>
<keyword evidence="2" id="KW-0548">Nucleotidyltransferase</keyword>
<dbReference type="Gene3D" id="3.30.420.10">
    <property type="entry name" value="Ribonuclease H-like superfamily/Ribonuclease H"/>
    <property type="match status" value="1"/>
</dbReference>
<evidence type="ECO:0000256" key="5">
    <source>
        <dbReference type="ARBA" id="ARBA00022801"/>
    </source>
</evidence>
<dbReference type="SUPFAM" id="SSF56672">
    <property type="entry name" value="DNA/RNA polymerases"/>
    <property type="match status" value="1"/>
</dbReference>
<feature type="region of interest" description="Disordered" evidence="7">
    <location>
        <begin position="1741"/>
        <end position="1795"/>
    </location>
</feature>
<keyword evidence="4" id="KW-0255">Endonuclease</keyword>
<protein>
    <submittedName>
        <fullName evidence="9">Retrotransposon protein</fullName>
    </submittedName>
</protein>
<dbReference type="InterPro" id="IPR040676">
    <property type="entry name" value="DUF5641"/>
</dbReference>
<sequence length="1795" mass="202784">MAKPEKLRRQVRRAFTKTYNDFKETVEDKSESFNLNSLKVLFTSLEDKAERLFKLDSEVADETAALSDEEKANAEFDRAETYRDRYFEAKVLFQVRVESETAASPSREDDQQSLNLTRVGVGGVLEKKYRYPKLEFLKFDGNAQNWIGFWGMFSKIHDDPLIDNTEKFQFLLQLMVPGSDAAKLVHSYPPSGENYAKAVEQLKSRFAQDKLLIQVYVRELLHLVLQQAQSIEHLRLADLYDKLVSHLRALETLGVTSDKYAAMLYPLVESIIPENTLLAWERSRLTMSSTVSTPSDNDDLKLLLHFLKCEVESEERLNLARSSFYSGHGDRPISSSPVEKNATASSLVSMDSRMAVKGNCVFCQKSPHDPSACTLISDWNLDQKRDHLRKLGSCFVCLKSGHGSSKCRSFIKCLICKKRHSVVMCPKLENPGDPTADSKAKADSALVPSKETLFANIRGTTLLQTLVVRINVGERSVLVRAILDSGSQLSYLKSDVAHLLSPPVIRTETLSHGLFGGIETKEYVHRLFKIDLQGRQNNYHCCVIVRDQDQICSFVPVCDNESYLKLLESRHITLTDTDFPDQDIKLLLGADVLADIITPDVRKIREGLTAVRTKLGWTVMGQVPLQMSNTVLSCTSLCPSELDKLWRLDVLGIEDTAQVKTRQEREVMAAIHFCETVRTNSDNRYVVRLPWIDFHAPLVNNRDSAVRRLMNTTRKLKSTGMLSEYDKIFRDWESTGIIERAVVESNTAFYLPHRPVIKESSLTTKIRPVFDASCKDVRGNSLNNCLEKGPNLVNRIPDLIIKFRLHDIGVTADIAKAFLQIEVDPTERDFLRFLWWENIDSRDLMEYRHCRVVFGVTASPFLLGAVIQHHLGSVPQQYKETAELLKNSWYVDNCVASVKTVPELNRFIGESTEIMSLAKFDLRGWVHSGMESNEEPSVSLLGMRWSFSDDTLFCDVNSLANQPTPLTKRGLLSAAQKLYDPIGFTSPTSLVPKLLLQETWRSNIGWDTELCGSTAKQFSNWLREIPCLAECNLPRKLKESSTCSDLSLHVFADASKLAYAACAFLRVSYGDKVSLALLQSRSRVAPLEATTLPRLELLAALIASRMCKQIRESMKLPDCKEYLWSDSSAAVVWIKKKGNWGVFVRNRCDEINENTDSNDWHHLPGIYNPADLPSRGCNPRALLESKWWEGPKWLLLPEQDWPLSEVEVPTDDVESERRKTALMTVTKGEPNAICEKLDTRFDKFSKLVRCFAWIKRFIQHCQKKDTGVDDVHVKMSIPIRANSGERQNKVIEVAELSASEICEAEKAIWRAVQAEVFGSNNHKAINIQTCKDDEGMLRVKTKLLSGDFASSFKTPILLPANHSIVRKMIFQKHVTNQHAGAATLLCLLREDYWILSGRRTVNQVLSKCVICQRFKSVHADAPAAPLPMERVLCGSVFSVIGIDLAGPLVLRDGAKSWIVIFTCACYRAVHLELVSSLSTEAFMGSLRRFVGRRGRPLTIFADNGTNFRGAANALSTLDWEKIFEATASQRIVWKFNPPSSPWWGGWWERLIRFLKELLRRNLGKSCLSYEELYTVMVDCESLINSRPLTYVSETNDDLVPLTPSLFLKDVVSSDVTDLDILDAQALNKRVRYLHHLRDNLRQRFKREYLSMLIHRAKQGGKAGPSLKPGDVVLVESDNMKRVSWPLARVLELFPGRDGHSRVAKIRTASGELIRPVQRLFPLEVGLEEATLLRAVSKDVDDDAADPANEHDVSDSQDPEEQVVDSASEEDAADDPSDLVFTRRGRPVVPPARLDL</sequence>
<dbReference type="SUPFAM" id="SSF53098">
    <property type="entry name" value="Ribonuclease H-like"/>
    <property type="match status" value="1"/>
</dbReference>
<dbReference type="Pfam" id="PF17921">
    <property type="entry name" value="Integrase_H2C2"/>
    <property type="match status" value="1"/>
</dbReference>
<dbReference type="InterPro" id="IPR008042">
    <property type="entry name" value="Retrotrans_Pao"/>
</dbReference>
<dbReference type="Pfam" id="PF18701">
    <property type="entry name" value="DUF5641"/>
    <property type="match status" value="1"/>
</dbReference>
<evidence type="ECO:0000259" key="8">
    <source>
        <dbReference type="PROSITE" id="PS50994"/>
    </source>
</evidence>
<evidence type="ECO:0000256" key="2">
    <source>
        <dbReference type="ARBA" id="ARBA00022695"/>
    </source>
</evidence>
<dbReference type="Pfam" id="PF05380">
    <property type="entry name" value="Peptidase_A17"/>
    <property type="match status" value="1"/>
</dbReference>
<dbReference type="Proteomes" id="UP001307889">
    <property type="component" value="Chromosome 6"/>
</dbReference>